<evidence type="ECO:0000259" key="3">
    <source>
        <dbReference type="Pfam" id="PF00462"/>
    </source>
</evidence>
<sequence length="176" mass="19151">MSTTFHFANLTCLPLKSSFSRQFPCFPSHRRALLASTATVSFNGYGSGRHRPLTVRAMSAPSSPSSFGARLEETVKKTVAENPVVVYSKTWCSYSSEVKALFKKLGVEPLVIELDELGAQGPQLQKILERLTGQHTVPNVFIGGKHIGGCTDTVKLHRKGELESLVETATKKGSQS</sequence>
<dbReference type="CDD" id="cd03419">
    <property type="entry name" value="GRX_GRXh_1_2_like"/>
    <property type="match status" value="1"/>
</dbReference>
<dbReference type="Proteomes" id="UP001154282">
    <property type="component" value="Unassembled WGS sequence"/>
</dbReference>
<dbReference type="InterPro" id="IPR036249">
    <property type="entry name" value="Thioredoxin-like_sf"/>
</dbReference>
<evidence type="ECO:0000256" key="2">
    <source>
        <dbReference type="ARBA" id="ARBA00023284"/>
    </source>
</evidence>
<proteinExistence type="inferred from homology"/>
<dbReference type="InterPro" id="IPR014025">
    <property type="entry name" value="Glutaredoxin_subgr"/>
</dbReference>
<organism evidence="4 5">
    <name type="scientific">Linum tenue</name>
    <dbReference type="NCBI Taxonomy" id="586396"/>
    <lineage>
        <taxon>Eukaryota</taxon>
        <taxon>Viridiplantae</taxon>
        <taxon>Streptophyta</taxon>
        <taxon>Embryophyta</taxon>
        <taxon>Tracheophyta</taxon>
        <taxon>Spermatophyta</taxon>
        <taxon>Magnoliopsida</taxon>
        <taxon>eudicotyledons</taxon>
        <taxon>Gunneridae</taxon>
        <taxon>Pentapetalae</taxon>
        <taxon>rosids</taxon>
        <taxon>fabids</taxon>
        <taxon>Malpighiales</taxon>
        <taxon>Linaceae</taxon>
        <taxon>Linum</taxon>
    </lineage>
</organism>
<dbReference type="PRINTS" id="PR00160">
    <property type="entry name" value="GLUTAREDOXIN"/>
</dbReference>
<reference evidence="4" key="1">
    <citation type="submission" date="2022-08" db="EMBL/GenBank/DDBJ databases">
        <authorList>
            <person name="Gutierrez-Valencia J."/>
        </authorList>
    </citation>
    <scope>NUCLEOTIDE SEQUENCE</scope>
</reference>
<dbReference type="InterPro" id="IPR002109">
    <property type="entry name" value="Glutaredoxin"/>
</dbReference>
<comment type="similarity">
    <text evidence="1">Belongs to the glutaredoxin family. CPYC subfamily.</text>
</comment>
<dbReference type="Pfam" id="PF00462">
    <property type="entry name" value="Glutaredoxin"/>
    <property type="match status" value="1"/>
</dbReference>
<accession>A0AAV0RTP7</accession>
<dbReference type="PROSITE" id="PS51354">
    <property type="entry name" value="GLUTAREDOXIN_2"/>
    <property type="match status" value="1"/>
</dbReference>
<feature type="domain" description="Glutaredoxin" evidence="3">
    <location>
        <begin position="84"/>
        <end position="147"/>
    </location>
</feature>
<keyword evidence="2" id="KW-0676">Redox-active center</keyword>
<comment type="caution">
    <text evidence="4">The sequence shown here is derived from an EMBL/GenBank/DDBJ whole genome shotgun (WGS) entry which is preliminary data.</text>
</comment>
<dbReference type="SUPFAM" id="SSF52833">
    <property type="entry name" value="Thioredoxin-like"/>
    <property type="match status" value="1"/>
</dbReference>
<name>A0AAV0RTP7_9ROSI</name>
<gene>
    <name evidence="4" type="ORF">LITE_LOCUS49858</name>
</gene>
<dbReference type="InterPro" id="IPR011899">
    <property type="entry name" value="Glutaredoxin_euk/vir"/>
</dbReference>
<evidence type="ECO:0000256" key="1">
    <source>
        <dbReference type="ARBA" id="ARBA00007190"/>
    </source>
</evidence>
<dbReference type="NCBIfam" id="TIGR02180">
    <property type="entry name" value="GRX_euk"/>
    <property type="match status" value="1"/>
</dbReference>
<keyword evidence="5" id="KW-1185">Reference proteome</keyword>
<dbReference type="Gene3D" id="3.40.30.10">
    <property type="entry name" value="Glutaredoxin"/>
    <property type="match status" value="1"/>
</dbReference>
<dbReference type="GO" id="GO:0005737">
    <property type="term" value="C:cytoplasm"/>
    <property type="evidence" value="ECO:0007669"/>
    <property type="project" value="TreeGrafter"/>
</dbReference>
<protein>
    <recommendedName>
        <fullName evidence="3">Glutaredoxin domain-containing protein</fullName>
    </recommendedName>
</protein>
<evidence type="ECO:0000313" key="5">
    <source>
        <dbReference type="Proteomes" id="UP001154282"/>
    </source>
</evidence>
<dbReference type="FunFam" id="3.40.30.10:FF:000217">
    <property type="entry name" value="Glutaredoxin-C5 chloroplastic"/>
    <property type="match status" value="1"/>
</dbReference>
<dbReference type="AlphaFoldDB" id="A0AAV0RTP7"/>
<dbReference type="EMBL" id="CAMGYJ010000011">
    <property type="protein sequence ID" value="CAI0560940.1"/>
    <property type="molecule type" value="Genomic_DNA"/>
</dbReference>
<dbReference type="PANTHER" id="PTHR45694:SF18">
    <property type="entry name" value="GLUTAREDOXIN-1-RELATED"/>
    <property type="match status" value="1"/>
</dbReference>
<dbReference type="PANTHER" id="PTHR45694">
    <property type="entry name" value="GLUTAREDOXIN 2"/>
    <property type="match status" value="1"/>
</dbReference>
<evidence type="ECO:0000313" key="4">
    <source>
        <dbReference type="EMBL" id="CAI0560940.1"/>
    </source>
</evidence>
<dbReference type="GO" id="GO:0015038">
    <property type="term" value="F:glutathione disulfide oxidoreductase activity"/>
    <property type="evidence" value="ECO:0007669"/>
    <property type="project" value="TreeGrafter"/>
</dbReference>
<dbReference type="GO" id="GO:0034599">
    <property type="term" value="P:cellular response to oxidative stress"/>
    <property type="evidence" value="ECO:0007669"/>
    <property type="project" value="TreeGrafter"/>
</dbReference>